<proteinExistence type="predicted"/>
<gene>
    <name evidence="2" type="ORF">B296_00007994</name>
</gene>
<dbReference type="EMBL" id="AMZH03002274">
    <property type="protein sequence ID" value="RRT76159.1"/>
    <property type="molecule type" value="Genomic_DNA"/>
</dbReference>
<dbReference type="AlphaFoldDB" id="A0A427AIS7"/>
<dbReference type="Proteomes" id="UP000287651">
    <property type="component" value="Unassembled WGS sequence"/>
</dbReference>
<reference evidence="2 3" key="1">
    <citation type="journal article" date="2014" name="Agronomy (Basel)">
        <title>A Draft Genome Sequence for Ensete ventricosum, the Drought-Tolerant Tree Against Hunger.</title>
        <authorList>
            <person name="Harrison J."/>
            <person name="Moore K.A."/>
            <person name="Paszkiewicz K."/>
            <person name="Jones T."/>
            <person name="Grant M."/>
            <person name="Ambacheew D."/>
            <person name="Muzemil S."/>
            <person name="Studholme D.J."/>
        </authorList>
    </citation>
    <scope>NUCLEOTIDE SEQUENCE [LARGE SCALE GENOMIC DNA]</scope>
</reference>
<name>A0A427AIS7_ENSVE</name>
<evidence type="ECO:0000256" key="1">
    <source>
        <dbReference type="SAM" id="MobiDB-lite"/>
    </source>
</evidence>
<accession>A0A427AIS7</accession>
<organism evidence="2 3">
    <name type="scientific">Ensete ventricosum</name>
    <name type="common">Abyssinian banana</name>
    <name type="synonym">Musa ensete</name>
    <dbReference type="NCBI Taxonomy" id="4639"/>
    <lineage>
        <taxon>Eukaryota</taxon>
        <taxon>Viridiplantae</taxon>
        <taxon>Streptophyta</taxon>
        <taxon>Embryophyta</taxon>
        <taxon>Tracheophyta</taxon>
        <taxon>Spermatophyta</taxon>
        <taxon>Magnoliopsida</taxon>
        <taxon>Liliopsida</taxon>
        <taxon>Zingiberales</taxon>
        <taxon>Musaceae</taxon>
        <taxon>Ensete</taxon>
    </lineage>
</organism>
<feature type="region of interest" description="Disordered" evidence="1">
    <location>
        <begin position="1"/>
        <end position="30"/>
    </location>
</feature>
<sequence length="135" mass="15219">MPESVKTGLSFGSDEASTDMSSYEIRPRKKEPARTQCSNLFYWEIKDEAHPNYDLVLQRVRKLVARKEHIGVSVQLPAATTKAKTKSAINYICYRERKKRDRGRGCSHPEDVSDRVVLALDGEGGRIDDLGVPLI</sequence>
<evidence type="ECO:0000313" key="2">
    <source>
        <dbReference type="EMBL" id="RRT76159.1"/>
    </source>
</evidence>
<comment type="caution">
    <text evidence="2">The sequence shown here is derived from an EMBL/GenBank/DDBJ whole genome shotgun (WGS) entry which is preliminary data.</text>
</comment>
<evidence type="ECO:0000313" key="3">
    <source>
        <dbReference type="Proteomes" id="UP000287651"/>
    </source>
</evidence>
<protein>
    <submittedName>
        <fullName evidence="2">Uncharacterized protein</fullName>
    </submittedName>
</protein>